<dbReference type="SMART" id="SM01008">
    <property type="entry name" value="Ald_Xan_dh_C"/>
    <property type="match status" value="1"/>
</dbReference>
<reference evidence="3 4" key="1">
    <citation type="submission" date="2016-11" db="EMBL/GenBank/DDBJ databases">
        <authorList>
            <person name="Jaros S."/>
            <person name="Januszkiewicz K."/>
            <person name="Wedrychowicz H."/>
        </authorList>
    </citation>
    <scope>NUCLEOTIDE SEQUENCE [LARGE SCALE GENOMIC DNA]</scope>
    <source>
        <strain evidence="3 4">GAS86</strain>
    </source>
</reference>
<sequence>MSQGLLDSQNAGKDGRTTQGGKGATQGDDGPHLSRRTFLKFSVTVGVAAGGGLLLGFSLPTPSQAQGQDPTGKSVIGGDASEPAPAGVFAPNAFIQIDNTGKVTLVIPKVEMGQGVYTSIPMLIAEELEVPLDSVTIDHAPPNEKLFMDPLLGGQLTGGSTSIRYAWDPMRKAGATARVLLISAAAQQWQVDPATCHAQAGQVIHAASNRSLGYGQLVDAAAKLPAPQTVPLKDPKDFKIIGTAVKRLDSPEKVDGTAMFGLDVRVPDMVYAAIATCPVFGGTLGSVDDTNAKKIPGVRQVVKADNAVAVIGDHTWAAKRGLAALQITWNEGAGANLSMKQIVDDLSAAADHGNGAVARKDGDVQKGFSDAKTRVDAVYQQPFLAHATMEPVNCTVYVRPDGCDIWLGTQVPTRIVDTAVKITGLPAEKITVHNHLLGGGFGRRLEFDMATQALKIGKQLGTPVKVVWTREEDIQHDMYRPYYYDKISAGLDANGKPIAWQHRIVGSSILARFAPPAFQHGIDPDAVEVASDLPYDLPNQLIDYVRQEPRTVPTAFWRGVGPTRGTFVVESFIDELAAQAKVDPVKYRRDLLGKTPRALNVLDTATQAAGWGSTSLPKGQGRGVSVMHAFGSFFAMVADVTVDQGEVTVNRVVCAVDCGMVVNPNTIEAQVQGGIIFGITAALYSEITIKDGRVEQNNFTDYRMLRIDQTPSIEVHIVKSTEAPGGIGEPGTAALAPALANAIYAATGKRLRQLPVGSQLQNV</sequence>
<dbReference type="PROSITE" id="PS51318">
    <property type="entry name" value="TAT"/>
    <property type="match status" value="1"/>
</dbReference>
<dbReference type="InterPro" id="IPR052516">
    <property type="entry name" value="N-heterocyclic_Hydroxylase"/>
</dbReference>
<dbReference type="InterPro" id="IPR019546">
    <property type="entry name" value="TAT_signal_bac_arc"/>
</dbReference>
<dbReference type="EMBL" id="FSRM01000002">
    <property type="protein sequence ID" value="SIO53389.1"/>
    <property type="molecule type" value="Genomic_DNA"/>
</dbReference>
<dbReference type="InterPro" id="IPR008274">
    <property type="entry name" value="AldOxase/xan_DH_MoCoBD1"/>
</dbReference>
<dbReference type="SUPFAM" id="SSF56003">
    <property type="entry name" value="Molybdenum cofactor-binding domain"/>
    <property type="match status" value="2"/>
</dbReference>
<protein>
    <submittedName>
        <fullName evidence="3">Isoquinoline 1-oxidoreductase, beta subunit</fullName>
    </submittedName>
</protein>
<evidence type="ECO:0000313" key="3">
    <source>
        <dbReference type="EMBL" id="SIO53389.1"/>
    </source>
</evidence>
<dbReference type="GO" id="GO:0016491">
    <property type="term" value="F:oxidoreductase activity"/>
    <property type="evidence" value="ECO:0007669"/>
    <property type="project" value="InterPro"/>
</dbReference>
<dbReference type="PIRSF" id="PIRSF036389">
    <property type="entry name" value="IOR_B"/>
    <property type="match status" value="1"/>
</dbReference>
<feature type="domain" description="Aldehyde oxidase/xanthine dehydrogenase a/b hammerhead" evidence="2">
    <location>
        <begin position="255"/>
        <end position="333"/>
    </location>
</feature>
<feature type="compositionally biased region" description="Polar residues" evidence="1">
    <location>
        <begin position="1"/>
        <end position="11"/>
    </location>
</feature>
<dbReference type="InterPro" id="IPR006311">
    <property type="entry name" value="TAT_signal"/>
</dbReference>
<dbReference type="RefSeq" id="WP_074268352.1">
    <property type="nucleotide sequence ID" value="NZ_FSRM01000002.1"/>
</dbReference>
<dbReference type="OrthoDB" id="9767994at2"/>
<dbReference type="InterPro" id="IPR000674">
    <property type="entry name" value="Ald_Oxase/Xan_DH_a/b"/>
</dbReference>
<dbReference type="Gene3D" id="3.30.365.10">
    <property type="entry name" value="Aldehyde oxidase/xanthine dehydrogenase, molybdopterin binding domain"/>
    <property type="match status" value="4"/>
</dbReference>
<dbReference type="PANTHER" id="PTHR47495">
    <property type="entry name" value="ALDEHYDE DEHYDROGENASE"/>
    <property type="match status" value="1"/>
</dbReference>
<dbReference type="AlphaFoldDB" id="A0A1N6K9X6"/>
<dbReference type="Gene3D" id="3.90.1170.50">
    <property type="entry name" value="Aldehyde oxidase/xanthine dehydrogenase, a/b hammerhead"/>
    <property type="match status" value="1"/>
</dbReference>
<dbReference type="InterPro" id="IPR046867">
    <property type="entry name" value="AldOxase/xan_DH_MoCoBD2"/>
</dbReference>
<evidence type="ECO:0000313" key="4">
    <source>
        <dbReference type="Proteomes" id="UP000184693"/>
    </source>
</evidence>
<evidence type="ECO:0000259" key="2">
    <source>
        <dbReference type="SMART" id="SM01008"/>
    </source>
</evidence>
<dbReference type="InterPro" id="IPR012368">
    <property type="entry name" value="OxRdtase_Mopterin-bd_su_IorB"/>
</dbReference>
<dbReference type="PANTHER" id="PTHR47495:SF2">
    <property type="entry name" value="ALDEHYDE DEHYDROGENASE"/>
    <property type="match status" value="1"/>
</dbReference>
<gene>
    <name evidence="3" type="ORF">SAMN05444168_6540</name>
</gene>
<dbReference type="Pfam" id="PF20256">
    <property type="entry name" value="MoCoBD_2"/>
    <property type="match status" value="2"/>
</dbReference>
<organism evidence="3 4">
    <name type="scientific">Paraburkholderia phenazinium</name>
    <dbReference type="NCBI Taxonomy" id="60549"/>
    <lineage>
        <taxon>Bacteria</taxon>
        <taxon>Pseudomonadati</taxon>
        <taxon>Pseudomonadota</taxon>
        <taxon>Betaproteobacteria</taxon>
        <taxon>Burkholderiales</taxon>
        <taxon>Burkholderiaceae</taxon>
        <taxon>Paraburkholderia</taxon>
    </lineage>
</organism>
<name>A0A1N6K9X6_9BURK</name>
<proteinExistence type="predicted"/>
<evidence type="ECO:0000256" key="1">
    <source>
        <dbReference type="SAM" id="MobiDB-lite"/>
    </source>
</evidence>
<accession>A0A1N6K9X6</accession>
<dbReference type="Proteomes" id="UP000184693">
    <property type="component" value="Unassembled WGS sequence"/>
</dbReference>
<feature type="region of interest" description="Disordered" evidence="1">
    <location>
        <begin position="1"/>
        <end position="33"/>
    </location>
</feature>
<dbReference type="NCBIfam" id="TIGR01409">
    <property type="entry name" value="TAT_signal_seq"/>
    <property type="match status" value="1"/>
</dbReference>
<dbReference type="InterPro" id="IPR037165">
    <property type="entry name" value="AldOxase/xan_DH_Mopterin-bd_sf"/>
</dbReference>
<dbReference type="Pfam" id="PF02738">
    <property type="entry name" value="MoCoBD_1"/>
    <property type="match status" value="1"/>
</dbReference>